<organism evidence="2">
    <name type="scientific">marine metagenome</name>
    <dbReference type="NCBI Taxonomy" id="408172"/>
    <lineage>
        <taxon>unclassified sequences</taxon>
        <taxon>metagenomes</taxon>
        <taxon>ecological metagenomes</taxon>
    </lineage>
</organism>
<evidence type="ECO:0000256" key="1">
    <source>
        <dbReference type="SAM" id="Phobius"/>
    </source>
</evidence>
<name>A0A381UUZ5_9ZZZZ</name>
<keyword evidence="1" id="KW-0812">Transmembrane</keyword>
<accession>A0A381UUZ5</accession>
<keyword evidence="1" id="KW-0472">Membrane</keyword>
<protein>
    <submittedName>
        <fullName evidence="2">Uncharacterized protein</fullName>
    </submittedName>
</protein>
<proteinExistence type="predicted"/>
<sequence length="53" mass="5840">MTAIPVLRGLTALTWLEMKIFVREPMGFSFTVVVPVILFVGLGRMFGPQLGTT</sequence>
<keyword evidence="1" id="KW-1133">Transmembrane helix</keyword>
<evidence type="ECO:0000313" key="2">
    <source>
        <dbReference type="EMBL" id="SVA31930.1"/>
    </source>
</evidence>
<reference evidence="2" key="1">
    <citation type="submission" date="2018-05" db="EMBL/GenBank/DDBJ databases">
        <authorList>
            <person name="Lanie J.A."/>
            <person name="Ng W.-L."/>
            <person name="Kazmierczak K.M."/>
            <person name="Andrzejewski T.M."/>
            <person name="Davidsen T.M."/>
            <person name="Wayne K.J."/>
            <person name="Tettelin H."/>
            <person name="Glass J.I."/>
            <person name="Rusch D."/>
            <person name="Podicherti R."/>
            <person name="Tsui H.-C.T."/>
            <person name="Winkler M.E."/>
        </authorList>
    </citation>
    <scope>NUCLEOTIDE SEQUENCE</scope>
</reference>
<feature type="transmembrane region" description="Helical" evidence="1">
    <location>
        <begin position="26"/>
        <end position="47"/>
    </location>
</feature>
<feature type="non-terminal residue" evidence="2">
    <location>
        <position position="53"/>
    </location>
</feature>
<gene>
    <name evidence="2" type="ORF">METZ01_LOCUS84784</name>
</gene>
<dbReference type="AlphaFoldDB" id="A0A381UUZ5"/>
<dbReference type="EMBL" id="UINC01007192">
    <property type="protein sequence ID" value="SVA31930.1"/>
    <property type="molecule type" value="Genomic_DNA"/>
</dbReference>